<evidence type="ECO:0000313" key="2">
    <source>
        <dbReference type="EMBL" id="MBF1128525.1"/>
    </source>
</evidence>
<reference evidence="2" key="1">
    <citation type="submission" date="2020-04" db="EMBL/GenBank/DDBJ databases">
        <title>Deep metagenomics examines the oral microbiome during advanced dental caries in children, revealing novel taxa and co-occurrences with host molecules.</title>
        <authorList>
            <person name="Baker J.L."/>
            <person name="Morton J.T."/>
            <person name="Dinis M."/>
            <person name="Alvarez R."/>
            <person name="Tran N.C."/>
            <person name="Knight R."/>
            <person name="Edlund A."/>
        </authorList>
    </citation>
    <scope>NUCLEOTIDE SEQUENCE</scope>
    <source>
        <strain evidence="2">JCVI_32_bin.14</strain>
    </source>
</reference>
<feature type="signal peptide" evidence="1">
    <location>
        <begin position="1"/>
        <end position="20"/>
    </location>
</feature>
<name>A0A930B6V2_9FIRM</name>
<evidence type="ECO:0000313" key="3">
    <source>
        <dbReference type="Proteomes" id="UP000757890"/>
    </source>
</evidence>
<proteinExistence type="predicted"/>
<dbReference type="EMBL" id="JABZMK010000001">
    <property type="protein sequence ID" value="MBF1128525.1"/>
    <property type="molecule type" value="Genomic_DNA"/>
</dbReference>
<evidence type="ECO:0008006" key="4">
    <source>
        <dbReference type="Google" id="ProtNLM"/>
    </source>
</evidence>
<organism evidence="2 3">
    <name type="scientific">Dialister invisus</name>
    <dbReference type="NCBI Taxonomy" id="218538"/>
    <lineage>
        <taxon>Bacteria</taxon>
        <taxon>Bacillati</taxon>
        <taxon>Bacillota</taxon>
        <taxon>Negativicutes</taxon>
        <taxon>Veillonellales</taxon>
        <taxon>Veillonellaceae</taxon>
        <taxon>Dialister</taxon>
    </lineage>
</organism>
<sequence>MRYRLWLSILSVIFTVSLTANVSAEKWELPDVGKMEVPPHVHFEEGEQSALPFLQDKGIKLYFTRKGAASGRYYTMTYSNPPDFSYGWATSQKLGVPFLLEIGEITHKTDPIEKQMDVIAGYLNKRIMESGAVYTGETPLIRINDKKNPRWEGSFEIRIKEKDIVYHEAYQVVLQNDGYFISLGIINSDAEQFELTSSLREMMGKRKIVKQKKLLDLKK</sequence>
<dbReference type="Proteomes" id="UP000757890">
    <property type="component" value="Unassembled WGS sequence"/>
</dbReference>
<keyword evidence="1" id="KW-0732">Signal</keyword>
<accession>A0A930B6V2</accession>
<dbReference type="RefSeq" id="WP_227136929.1">
    <property type="nucleotide sequence ID" value="NZ_CAJPSS010000004.1"/>
</dbReference>
<dbReference type="AlphaFoldDB" id="A0A930B6V2"/>
<gene>
    <name evidence="2" type="ORF">HXL70_00515</name>
</gene>
<protein>
    <recommendedName>
        <fullName evidence="4">Secreted protein</fullName>
    </recommendedName>
</protein>
<feature type="chain" id="PRO_5039656912" description="Secreted protein" evidence="1">
    <location>
        <begin position="21"/>
        <end position="219"/>
    </location>
</feature>
<comment type="caution">
    <text evidence="2">The sequence shown here is derived from an EMBL/GenBank/DDBJ whole genome shotgun (WGS) entry which is preliminary data.</text>
</comment>
<evidence type="ECO:0000256" key="1">
    <source>
        <dbReference type="SAM" id="SignalP"/>
    </source>
</evidence>